<dbReference type="PROSITE" id="PS50110">
    <property type="entry name" value="RESPONSE_REGULATORY"/>
    <property type="match status" value="2"/>
</dbReference>
<evidence type="ECO:0000259" key="3">
    <source>
        <dbReference type="PROSITE" id="PS50110"/>
    </source>
</evidence>
<reference evidence="4 5" key="1">
    <citation type="submission" date="2016-12" db="EMBL/GenBank/DDBJ databases">
        <title>Isolation and genomic insights into novel planktonic Zetaproteobacteria from stratified waters of the Chesapeake Bay.</title>
        <authorList>
            <person name="McAllister S.M."/>
            <person name="Kato S."/>
            <person name="Chan C.S."/>
            <person name="Chiu B.K."/>
            <person name="Field E.K."/>
        </authorList>
    </citation>
    <scope>NUCLEOTIDE SEQUENCE [LARGE SCALE GENOMIC DNA]</scope>
    <source>
        <strain evidence="4 5">CP-5</strain>
    </source>
</reference>
<organism evidence="4 5">
    <name type="scientific">Mariprofundus aestuarium</name>
    <dbReference type="NCBI Taxonomy" id="1921086"/>
    <lineage>
        <taxon>Bacteria</taxon>
        <taxon>Pseudomonadati</taxon>
        <taxon>Pseudomonadota</taxon>
        <taxon>Candidatius Mariprofundia</taxon>
        <taxon>Mariprofundales</taxon>
        <taxon>Mariprofundaceae</taxon>
        <taxon>Mariprofundus</taxon>
    </lineage>
</organism>
<feature type="modified residue" description="4-aspartylphosphate" evidence="2">
    <location>
        <position position="231"/>
    </location>
</feature>
<dbReference type="AlphaFoldDB" id="A0A2K8KX43"/>
<feature type="modified residue" description="4-aspartylphosphate" evidence="2">
    <location>
        <position position="86"/>
    </location>
</feature>
<feature type="domain" description="Response regulatory" evidence="3">
    <location>
        <begin position="23"/>
        <end position="155"/>
    </location>
</feature>
<keyword evidence="5" id="KW-1185">Reference proteome</keyword>
<keyword evidence="1 2" id="KW-0597">Phosphoprotein</keyword>
<dbReference type="EMBL" id="CP018799">
    <property type="protein sequence ID" value="ATX79500.1"/>
    <property type="molecule type" value="Genomic_DNA"/>
</dbReference>
<dbReference type="InterPro" id="IPR001789">
    <property type="entry name" value="Sig_transdc_resp-reg_receiver"/>
</dbReference>
<evidence type="ECO:0000256" key="2">
    <source>
        <dbReference type="PROSITE-ProRule" id="PRU00169"/>
    </source>
</evidence>
<dbReference type="Proteomes" id="UP000231701">
    <property type="component" value="Chromosome"/>
</dbReference>
<evidence type="ECO:0000313" key="4">
    <source>
        <dbReference type="EMBL" id="ATX79500.1"/>
    </source>
</evidence>
<name>A0A2K8KX43_MARES</name>
<proteinExistence type="predicted"/>
<feature type="domain" description="Response regulatory" evidence="3">
    <location>
        <begin position="180"/>
        <end position="290"/>
    </location>
</feature>
<dbReference type="PANTHER" id="PTHR44591">
    <property type="entry name" value="STRESS RESPONSE REGULATOR PROTEIN 1"/>
    <property type="match status" value="1"/>
</dbReference>
<protein>
    <submittedName>
        <fullName evidence="4">Response regulator receiver domain-containing protein</fullName>
    </submittedName>
</protein>
<dbReference type="PANTHER" id="PTHR44591:SF3">
    <property type="entry name" value="RESPONSE REGULATORY DOMAIN-CONTAINING PROTEIN"/>
    <property type="match status" value="1"/>
</dbReference>
<dbReference type="GO" id="GO:0000160">
    <property type="term" value="P:phosphorelay signal transduction system"/>
    <property type="evidence" value="ECO:0007669"/>
    <property type="project" value="InterPro"/>
</dbReference>
<dbReference type="InterPro" id="IPR011006">
    <property type="entry name" value="CheY-like_superfamily"/>
</dbReference>
<dbReference type="Gene3D" id="3.40.50.2300">
    <property type="match status" value="2"/>
</dbReference>
<gene>
    <name evidence="4" type="ORF">Ga0123461_1081</name>
</gene>
<dbReference type="KEGG" id="maes:Ga0123461_1081"/>
<dbReference type="SUPFAM" id="SSF52172">
    <property type="entry name" value="CheY-like"/>
    <property type="match status" value="2"/>
</dbReference>
<sequence>MEEINRRVLVIDDMQDIHADYLRVLVETTESSAVDALASDILDGGYEGAVSKAGFDVDCASQGQKGVELVEKALAEGRPYAVAFVDVRMPPGWNGIETIRHIWQVDPDIQITIVTAYSDYSWGDITRDLGDTDQLQLLKKPFESIELLSIATSLSRKWDLMHRMKLIEQEFTIMDGHGEMILLLDGKGSDRAVGEGVLESLGYKVLAASDEQEAVALFNANRDLVDLALIDLNSGGDAVKRLQELAPELKVILCDHDPGNHLGYAKRAEESIIVKPFRMNILSQRLRHELET</sequence>
<accession>A0A2K8KX43</accession>
<dbReference type="InterPro" id="IPR050595">
    <property type="entry name" value="Bact_response_regulator"/>
</dbReference>
<evidence type="ECO:0000313" key="5">
    <source>
        <dbReference type="Proteomes" id="UP000231701"/>
    </source>
</evidence>
<dbReference type="Pfam" id="PF00072">
    <property type="entry name" value="Response_reg"/>
    <property type="match status" value="1"/>
</dbReference>
<evidence type="ECO:0000256" key="1">
    <source>
        <dbReference type="ARBA" id="ARBA00022553"/>
    </source>
</evidence>